<organism evidence="6 7">
    <name type="scientific">Phytophthora megakarya</name>
    <dbReference type="NCBI Taxonomy" id="4795"/>
    <lineage>
        <taxon>Eukaryota</taxon>
        <taxon>Sar</taxon>
        <taxon>Stramenopiles</taxon>
        <taxon>Oomycota</taxon>
        <taxon>Peronosporomycetes</taxon>
        <taxon>Peronosporales</taxon>
        <taxon>Peronosporaceae</taxon>
        <taxon>Phytophthora</taxon>
    </lineage>
</organism>
<evidence type="ECO:0000256" key="1">
    <source>
        <dbReference type="ARBA" id="ARBA00004613"/>
    </source>
</evidence>
<name>A0A225W1X3_9STRA</name>
<dbReference type="Pfam" id="PF16810">
    <property type="entry name" value="RXLR"/>
    <property type="match status" value="1"/>
</dbReference>
<comment type="subcellular location">
    <subcellularLocation>
        <location evidence="1 5">Secreted</location>
    </subcellularLocation>
</comment>
<dbReference type="GO" id="GO:0005576">
    <property type="term" value="C:extracellular region"/>
    <property type="evidence" value="ECO:0007669"/>
    <property type="project" value="UniProtKB-SubCell"/>
</dbReference>
<comment type="domain">
    <text evidence="5">The RxLR-dEER motif acts to carry the protein into the host cell cytoplasm through binding to cell surface phosphatidylinositol-3-phosphate.</text>
</comment>
<dbReference type="InterPro" id="IPR031825">
    <property type="entry name" value="RXLR"/>
</dbReference>
<dbReference type="OrthoDB" id="95103at2759"/>
<dbReference type="EMBL" id="NBNE01002056">
    <property type="protein sequence ID" value="OWZ11686.1"/>
    <property type="molecule type" value="Genomic_DNA"/>
</dbReference>
<keyword evidence="7" id="KW-1185">Reference proteome</keyword>
<reference evidence="7" key="1">
    <citation type="submission" date="2017-03" db="EMBL/GenBank/DDBJ databases">
        <title>Phytopthora megakarya and P. palmivora, two closely related causual agents of cacao black pod achieved similar genome size and gene model numbers by different mechanisms.</title>
        <authorList>
            <person name="Ali S."/>
            <person name="Shao J."/>
            <person name="Larry D.J."/>
            <person name="Kronmiller B."/>
            <person name="Shen D."/>
            <person name="Strem M.D."/>
            <person name="Melnick R.L."/>
            <person name="Guiltinan M.J."/>
            <person name="Tyler B.M."/>
            <person name="Meinhardt L.W."/>
            <person name="Bailey B.A."/>
        </authorList>
    </citation>
    <scope>NUCLEOTIDE SEQUENCE [LARGE SCALE GENOMIC DNA]</scope>
    <source>
        <strain evidence="7">zdho120</strain>
    </source>
</reference>
<protein>
    <recommendedName>
        <fullName evidence="5">RxLR effector protein</fullName>
    </recommendedName>
</protein>
<evidence type="ECO:0000256" key="4">
    <source>
        <dbReference type="ARBA" id="ARBA00022729"/>
    </source>
</evidence>
<dbReference type="Proteomes" id="UP000198211">
    <property type="component" value="Unassembled WGS sequence"/>
</dbReference>
<comment type="function">
    <text evidence="5">Effector that suppresses plant defense responses during pathogen infection.</text>
</comment>
<keyword evidence="3 5" id="KW-0964">Secreted</keyword>
<keyword evidence="4 5" id="KW-0732">Signal</keyword>
<gene>
    <name evidence="6" type="ORF">PHMEG_00015261</name>
</gene>
<dbReference type="AlphaFoldDB" id="A0A225W1X3"/>
<comment type="similarity">
    <text evidence="2 5">Belongs to the RxLR effector family.</text>
</comment>
<feature type="signal peptide" evidence="5">
    <location>
        <begin position="1"/>
        <end position="20"/>
    </location>
</feature>
<evidence type="ECO:0000313" key="7">
    <source>
        <dbReference type="Proteomes" id="UP000198211"/>
    </source>
</evidence>
<proteinExistence type="inferred from homology"/>
<evidence type="ECO:0000256" key="5">
    <source>
        <dbReference type="RuleBase" id="RU367124"/>
    </source>
</evidence>
<comment type="caution">
    <text evidence="6">The sequence shown here is derived from an EMBL/GenBank/DDBJ whole genome shotgun (WGS) entry which is preliminary data.</text>
</comment>
<evidence type="ECO:0000256" key="2">
    <source>
        <dbReference type="ARBA" id="ARBA00010400"/>
    </source>
</evidence>
<feature type="chain" id="PRO_5028518205" description="RxLR effector protein" evidence="5">
    <location>
        <begin position="21"/>
        <end position="130"/>
    </location>
</feature>
<evidence type="ECO:0000256" key="3">
    <source>
        <dbReference type="ARBA" id="ARBA00022525"/>
    </source>
</evidence>
<accession>A0A225W1X3</accession>
<evidence type="ECO:0000313" key="6">
    <source>
        <dbReference type="EMBL" id="OWZ11686.1"/>
    </source>
</evidence>
<sequence length="130" mass="14732">MRLSQVLFVFAASFVFTSDAISVLTQANHVQVTKVSSTGDQRLLRAHRLPSDEEVESDDDSLEERMYGLSAEAERKLIAFANSLGVDLEKAMTNATYMASFQRSKEYGEYLTFLNALKKEARLKKTPRFR</sequence>